<proteinExistence type="predicted"/>
<evidence type="ECO:0000313" key="1">
    <source>
        <dbReference type="EMBL" id="GJJ12779.1"/>
    </source>
</evidence>
<dbReference type="Proteomes" id="UP001050691">
    <property type="component" value="Unassembled WGS sequence"/>
</dbReference>
<accession>A0AAV5ADS7</accession>
<keyword evidence="2" id="KW-1185">Reference proteome</keyword>
<evidence type="ECO:0000313" key="2">
    <source>
        <dbReference type="Proteomes" id="UP001050691"/>
    </source>
</evidence>
<gene>
    <name evidence="1" type="ORF">Clacol_007024</name>
</gene>
<dbReference type="EMBL" id="BPWL01000008">
    <property type="protein sequence ID" value="GJJ12779.1"/>
    <property type="molecule type" value="Genomic_DNA"/>
</dbReference>
<organism evidence="1 2">
    <name type="scientific">Clathrus columnatus</name>
    <dbReference type="NCBI Taxonomy" id="1419009"/>
    <lineage>
        <taxon>Eukaryota</taxon>
        <taxon>Fungi</taxon>
        <taxon>Dikarya</taxon>
        <taxon>Basidiomycota</taxon>
        <taxon>Agaricomycotina</taxon>
        <taxon>Agaricomycetes</taxon>
        <taxon>Phallomycetidae</taxon>
        <taxon>Phallales</taxon>
        <taxon>Clathraceae</taxon>
        <taxon>Clathrus</taxon>
    </lineage>
</organism>
<reference evidence="1" key="1">
    <citation type="submission" date="2021-10" db="EMBL/GenBank/DDBJ databases">
        <title>De novo Genome Assembly of Clathrus columnatus (Basidiomycota, Fungi) Using Illumina and Nanopore Sequence Data.</title>
        <authorList>
            <person name="Ogiso-Tanaka E."/>
            <person name="Itagaki H."/>
            <person name="Hosoya T."/>
            <person name="Hosaka K."/>
        </authorList>
    </citation>
    <scope>NUCLEOTIDE SEQUENCE</scope>
    <source>
        <strain evidence="1">MO-923</strain>
    </source>
</reference>
<protein>
    <submittedName>
        <fullName evidence="1">Uncharacterized protein</fullName>
    </submittedName>
</protein>
<dbReference type="AlphaFoldDB" id="A0AAV5ADS7"/>
<name>A0AAV5ADS7_9AGAM</name>
<comment type="caution">
    <text evidence="1">The sequence shown here is derived from an EMBL/GenBank/DDBJ whole genome shotgun (WGS) entry which is preliminary data.</text>
</comment>
<sequence>MAMYYETVYDNLTSLFDTLPSSLPTSPPSSKLPPQLNAKDLQEEGVWYAFNKVMHASFGDKARGLKLEERGAGLTKTLSLIKWCLKELKKLDDSSDPVQYLQSIFDYRGLGSK</sequence>